<dbReference type="EMBL" id="BSPL01000018">
    <property type="protein sequence ID" value="GLS71709.1"/>
    <property type="molecule type" value="Genomic_DNA"/>
</dbReference>
<name>A0AA37WT28_9HYPH</name>
<reference evidence="2" key="1">
    <citation type="journal article" date="2019" name="Int. J. Syst. Evol. Microbiol.">
        <title>The Global Catalogue of Microorganisms (GCM) 10K type strain sequencing project: providing services to taxonomists for standard genome sequencing and annotation.</title>
        <authorList>
            <consortium name="The Broad Institute Genomics Platform"/>
            <consortium name="The Broad Institute Genome Sequencing Center for Infectious Disease"/>
            <person name="Wu L."/>
            <person name="Ma J."/>
        </authorList>
    </citation>
    <scope>NUCLEOTIDE SEQUENCE [LARGE SCALE GENOMIC DNA]</scope>
    <source>
        <strain evidence="2">NBRC 103632</strain>
    </source>
</reference>
<evidence type="ECO:0000313" key="1">
    <source>
        <dbReference type="EMBL" id="GLS71709.1"/>
    </source>
</evidence>
<gene>
    <name evidence="1" type="ORF">GCM10007890_37220</name>
</gene>
<evidence type="ECO:0000313" key="2">
    <source>
        <dbReference type="Proteomes" id="UP001157440"/>
    </source>
</evidence>
<accession>A0AA37WT28</accession>
<keyword evidence="2" id="KW-1185">Reference proteome</keyword>
<organism evidence="1 2">
    <name type="scientific">Methylobacterium tardum</name>
    <dbReference type="NCBI Taxonomy" id="374432"/>
    <lineage>
        <taxon>Bacteria</taxon>
        <taxon>Pseudomonadati</taxon>
        <taxon>Pseudomonadota</taxon>
        <taxon>Alphaproteobacteria</taxon>
        <taxon>Hyphomicrobiales</taxon>
        <taxon>Methylobacteriaceae</taxon>
        <taxon>Methylobacterium</taxon>
    </lineage>
</organism>
<sequence>MQSSVPVSPPCTYMAALTELLGEFPVGRDWRQERMSERLDELEYEARWSGAPETTLAAIQGARVLLLLT</sequence>
<proteinExistence type="predicted"/>
<protein>
    <submittedName>
        <fullName evidence="1">Uncharacterized protein</fullName>
    </submittedName>
</protein>
<dbReference type="Proteomes" id="UP001157440">
    <property type="component" value="Unassembled WGS sequence"/>
</dbReference>
<dbReference type="AlphaFoldDB" id="A0AA37WT28"/>
<comment type="caution">
    <text evidence="1">The sequence shown here is derived from an EMBL/GenBank/DDBJ whole genome shotgun (WGS) entry which is preliminary data.</text>
</comment>